<dbReference type="EMBL" id="LSBJ02000004">
    <property type="protein sequence ID" value="OAQ66112.1"/>
    <property type="molecule type" value="Genomic_DNA"/>
</dbReference>
<protein>
    <submittedName>
        <fullName evidence="3">CoA-transferase family III</fullName>
    </submittedName>
</protein>
<name>A0A179FKK5_METCM</name>
<dbReference type="OrthoDB" id="3021074at2759"/>
<feature type="transmembrane region" description="Helical" evidence="2">
    <location>
        <begin position="223"/>
        <end position="244"/>
    </location>
</feature>
<feature type="transmembrane region" description="Helical" evidence="2">
    <location>
        <begin position="79"/>
        <end position="99"/>
    </location>
</feature>
<organism evidence="3 4">
    <name type="scientific">Pochonia chlamydosporia 170</name>
    <dbReference type="NCBI Taxonomy" id="1380566"/>
    <lineage>
        <taxon>Eukaryota</taxon>
        <taxon>Fungi</taxon>
        <taxon>Dikarya</taxon>
        <taxon>Ascomycota</taxon>
        <taxon>Pezizomycotina</taxon>
        <taxon>Sordariomycetes</taxon>
        <taxon>Hypocreomycetidae</taxon>
        <taxon>Hypocreales</taxon>
        <taxon>Clavicipitaceae</taxon>
        <taxon>Pochonia</taxon>
    </lineage>
</organism>
<dbReference type="GeneID" id="28850527"/>
<feature type="compositionally biased region" description="Low complexity" evidence="1">
    <location>
        <begin position="653"/>
        <end position="666"/>
    </location>
</feature>
<dbReference type="AlphaFoldDB" id="A0A179FKK5"/>
<gene>
    <name evidence="3" type="ORF">VFPPC_07718</name>
</gene>
<keyword evidence="4" id="KW-1185">Reference proteome</keyword>
<keyword evidence="2" id="KW-0472">Membrane</keyword>
<feature type="transmembrane region" description="Helical" evidence="2">
    <location>
        <begin position="293"/>
        <end position="313"/>
    </location>
</feature>
<feature type="compositionally biased region" description="Low complexity" evidence="1">
    <location>
        <begin position="578"/>
        <end position="588"/>
    </location>
</feature>
<keyword evidence="2" id="KW-0812">Transmembrane</keyword>
<feature type="region of interest" description="Disordered" evidence="1">
    <location>
        <begin position="378"/>
        <end position="444"/>
    </location>
</feature>
<dbReference type="RefSeq" id="XP_018143199.1">
    <property type="nucleotide sequence ID" value="XM_018286533.1"/>
</dbReference>
<reference evidence="3 4" key="1">
    <citation type="journal article" date="2016" name="PLoS Pathog.">
        <title>Biosynthesis of antibiotic leucinostatins in bio-control fungus Purpureocillium lilacinum and their inhibition on phytophthora revealed by genome mining.</title>
        <authorList>
            <person name="Wang G."/>
            <person name="Liu Z."/>
            <person name="Lin R."/>
            <person name="Li E."/>
            <person name="Mao Z."/>
            <person name="Ling J."/>
            <person name="Yang Y."/>
            <person name="Yin W.B."/>
            <person name="Xie B."/>
        </authorList>
    </citation>
    <scope>NUCLEOTIDE SEQUENCE [LARGE SCALE GENOMIC DNA]</scope>
    <source>
        <strain evidence="3">170</strain>
    </source>
</reference>
<feature type="compositionally biased region" description="Basic and acidic residues" evidence="1">
    <location>
        <begin position="566"/>
        <end position="577"/>
    </location>
</feature>
<feature type="region of interest" description="Disordered" evidence="1">
    <location>
        <begin position="552"/>
        <end position="705"/>
    </location>
</feature>
<evidence type="ECO:0000256" key="1">
    <source>
        <dbReference type="SAM" id="MobiDB-lite"/>
    </source>
</evidence>
<accession>A0A179FKK5</accession>
<dbReference type="Proteomes" id="UP000078397">
    <property type="component" value="Unassembled WGS sequence"/>
</dbReference>
<evidence type="ECO:0000313" key="3">
    <source>
        <dbReference type="EMBL" id="OAQ66112.1"/>
    </source>
</evidence>
<evidence type="ECO:0000313" key="4">
    <source>
        <dbReference type="Proteomes" id="UP000078397"/>
    </source>
</evidence>
<dbReference type="STRING" id="1380566.A0A179FKK5"/>
<feature type="transmembrane region" description="Helical" evidence="2">
    <location>
        <begin position="333"/>
        <end position="354"/>
    </location>
</feature>
<dbReference type="KEGG" id="pchm:VFPPC_07718"/>
<feature type="transmembrane region" description="Helical" evidence="2">
    <location>
        <begin position="142"/>
        <end position="161"/>
    </location>
</feature>
<feature type="compositionally biased region" description="Basic and acidic residues" evidence="1">
    <location>
        <begin position="401"/>
        <end position="419"/>
    </location>
</feature>
<comment type="caution">
    <text evidence="3">The sequence shown here is derived from an EMBL/GenBank/DDBJ whole genome shotgun (WGS) entry which is preliminary data.</text>
</comment>
<dbReference type="GO" id="GO:0016740">
    <property type="term" value="F:transferase activity"/>
    <property type="evidence" value="ECO:0007669"/>
    <property type="project" value="UniProtKB-KW"/>
</dbReference>
<feature type="compositionally biased region" description="Polar residues" evidence="1">
    <location>
        <begin position="389"/>
        <end position="399"/>
    </location>
</feature>
<feature type="transmembrane region" description="Helical" evidence="2">
    <location>
        <begin position="111"/>
        <end position="130"/>
    </location>
</feature>
<keyword evidence="2" id="KW-1133">Transmembrane helix</keyword>
<evidence type="ECO:0000256" key="2">
    <source>
        <dbReference type="SAM" id="Phobius"/>
    </source>
</evidence>
<sequence length="705" mass="75081">MPALSSAQLMSTTVSQAIAETTSHIFLRNDTDAFGPGVDVVCAWPVSGQYGPGSRILYYVLIAACVFGRKSEWVQNACIAAALLLPAVAALHGIALAAFHRDGAVDMDIYGAFQLCAIGILAAPVTVRLSRTYFYDPARNAIFLWAGLILSGLLSLTVEFYRANPINCSGIYDGAAIPSTIKDFPLDRQPQCGMNCTDSTGPQSPMRGGAANNKYVIPAPDKLTFGTATLLSAACCVHAILWLASMMDKILEINFKSRFGWGLDNDLGINEPIQGTNGATVGKMNRVNETIRFFMSVAIVPVFAAAGFAILVVGETNFFSTQVRYENEPMASIGQWGPIVGTGLAIVGSLYLLLATGMDTNDRGYPPPAEVCQCKCSHHPSPGSMTRRPASQTSSNAVSESPHEAMVEHSRPPMEERFAGAHGPDSTSASSSLHEMESRDGVPPKRYSLATLKRVMTGQTTIASSTAGTVEGGSRHRVAEFLTSVGHTLGTATQDSFDISKFRDGPALEFPEIPGEKERNRDLNRVKEIYSQRIEPDGTLAVHASRSRASSFIGAGPSGHALDGIRTSRDFSPRPELSRSASPALSASGGIRQRASTLPVGERSSYELHPVATLPSGPNGNRGRQRARRDTLEVPSPVHINPYRHHSPPRQETSPGSPSTPHHSSPLANPSIMASGALSEEPGTITPDAATPPTSPPLLNKHTSS</sequence>
<feature type="compositionally biased region" description="Low complexity" evidence="1">
    <location>
        <begin position="682"/>
        <end position="692"/>
    </location>
</feature>
<proteinExistence type="predicted"/>
<feature type="compositionally biased region" description="Basic and acidic residues" evidence="1">
    <location>
        <begin position="434"/>
        <end position="443"/>
    </location>
</feature>